<dbReference type="Proteomes" id="UP001307889">
    <property type="component" value="Chromosome 2"/>
</dbReference>
<dbReference type="EMBL" id="AP028910">
    <property type="protein sequence ID" value="BES91332.1"/>
    <property type="molecule type" value="Genomic_DNA"/>
</dbReference>
<gene>
    <name evidence="1" type="ORF">NTJ_04140</name>
</gene>
<accession>A0ABN7AGE1</accession>
<evidence type="ECO:0000313" key="1">
    <source>
        <dbReference type="EMBL" id="BES91332.1"/>
    </source>
</evidence>
<protein>
    <submittedName>
        <fullName evidence="1">Uncharacterized protein</fullName>
    </submittedName>
</protein>
<reference evidence="1 2" key="1">
    <citation type="submission" date="2023-09" db="EMBL/GenBank/DDBJ databases">
        <title>Nesidiocoris tenuis whole genome shotgun sequence.</title>
        <authorList>
            <person name="Shibata T."/>
            <person name="Shimoda M."/>
            <person name="Kobayashi T."/>
            <person name="Uehara T."/>
        </authorList>
    </citation>
    <scope>NUCLEOTIDE SEQUENCE [LARGE SCALE GENOMIC DNA]</scope>
    <source>
        <strain evidence="1 2">Japan</strain>
    </source>
</reference>
<dbReference type="InterPro" id="IPR009218">
    <property type="entry name" value="HD_phosphohydro"/>
</dbReference>
<dbReference type="PANTHER" id="PTHR21174:SF0">
    <property type="entry name" value="HD PHOSPHOHYDROLASE FAMILY PROTEIN-RELATED"/>
    <property type="match status" value="1"/>
</dbReference>
<evidence type="ECO:0000313" key="2">
    <source>
        <dbReference type="Proteomes" id="UP001307889"/>
    </source>
</evidence>
<name>A0ABN7AGE1_9HEMI</name>
<dbReference type="PANTHER" id="PTHR21174">
    <property type="match status" value="1"/>
</dbReference>
<proteinExistence type="predicted"/>
<sequence>MELENVWNKLTSDLPSTKEEWWTKILTSLNDPKRKCHNYSYLAQKISLYETIKHLLKNREAVEYALFFSYIEYGPMTVDGNEKNIAHFKQFATECGIPLESDLVRDTLVLLECNSSCMTEEHIKEGAFGSEDKHYFLDLDMAVLGMDDVTYNQYWQSEKEENDVVPESMYNTFRTKILKTFLQIPNIYATKEFREKYEENARRNLQRDVSCLD</sequence>
<keyword evidence="2" id="KW-1185">Reference proteome</keyword>
<organism evidence="1 2">
    <name type="scientific">Nesidiocoris tenuis</name>
    <dbReference type="NCBI Taxonomy" id="355587"/>
    <lineage>
        <taxon>Eukaryota</taxon>
        <taxon>Metazoa</taxon>
        <taxon>Ecdysozoa</taxon>
        <taxon>Arthropoda</taxon>
        <taxon>Hexapoda</taxon>
        <taxon>Insecta</taxon>
        <taxon>Pterygota</taxon>
        <taxon>Neoptera</taxon>
        <taxon>Paraneoptera</taxon>
        <taxon>Hemiptera</taxon>
        <taxon>Heteroptera</taxon>
        <taxon>Panheteroptera</taxon>
        <taxon>Cimicomorpha</taxon>
        <taxon>Miridae</taxon>
        <taxon>Dicyphina</taxon>
        <taxon>Nesidiocoris</taxon>
    </lineage>
</organism>
<dbReference type="PIRSF" id="PIRSF035170">
    <property type="entry name" value="HD_phosphohydro"/>
    <property type="match status" value="1"/>
</dbReference>